<accession>A0A1H8TFW7</accession>
<proteinExistence type="predicted"/>
<evidence type="ECO:0008006" key="3">
    <source>
        <dbReference type="Google" id="ProtNLM"/>
    </source>
</evidence>
<dbReference type="AlphaFoldDB" id="A0A1H8TFW7"/>
<protein>
    <recommendedName>
        <fullName evidence="3">Beta-barrel porin 2</fullName>
    </recommendedName>
</protein>
<evidence type="ECO:0000313" key="2">
    <source>
        <dbReference type="Proteomes" id="UP000199657"/>
    </source>
</evidence>
<name>A0A1H8TFW7_9GAMM</name>
<dbReference type="Proteomes" id="UP000199657">
    <property type="component" value="Unassembled WGS sequence"/>
</dbReference>
<keyword evidence="2" id="KW-1185">Reference proteome</keyword>
<evidence type="ECO:0000313" key="1">
    <source>
        <dbReference type="EMBL" id="SEO89980.1"/>
    </source>
</evidence>
<dbReference type="RefSeq" id="WP_091643397.1">
    <property type="nucleotide sequence ID" value="NZ_FOEG01000004.1"/>
</dbReference>
<organism evidence="1 2">
    <name type="scientific">Aquisalimonas asiatica</name>
    <dbReference type="NCBI Taxonomy" id="406100"/>
    <lineage>
        <taxon>Bacteria</taxon>
        <taxon>Pseudomonadati</taxon>
        <taxon>Pseudomonadota</taxon>
        <taxon>Gammaproteobacteria</taxon>
        <taxon>Chromatiales</taxon>
        <taxon>Ectothiorhodospiraceae</taxon>
        <taxon>Aquisalimonas</taxon>
    </lineage>
</organism>
<dbReference type="OrthoDB" id="6189192at2"/>
<dbReference type="EMBL" id="FOEG01000004">
    <property type="protein sequence ID" value="SEO89980.1"/>
    <property type="molecule type" value="Genomic_DNA"/>
</dbReference>
<dbReference type="STRING" id="406100.SAMN04488052_104160"/>
<sequence length="409" mass="45917">MVIRLFQLGVAGVLGAVAVAHHAAADWREPQPFRRDVVDGRQFDYNTESFLHRFTFEPAPGLNQGMSPPRDGVFGTAGSTRSDELYTRQEIQLTGDFDGPGYFRYRYRRFEDFDGRYDSNLIGVGSELGQGSGVTATVYGDVEGAKENVDLHGELAWEGGDGSHARAVVVAPDFIFNDKQGDAEYGRYPFTYYLSGGYRLGEALVYGFANYNDNTRLHDHAGDFTYRYQQGRGGVGVEVPFGDAWEMGLEVEGLYTTRALDDRGDSDHPEQRLRRRHSQATAELRYAYSADTSLWGGVRYFRLVERERRPADDGRVDRQDRLERMAYLGVTRRLSERLQLAPGVFVNHADVRQREDGEPDDERGFYAKLTLPLQVTVNQSTGGYVALNPTARLHRAAFGGGNVQVYLPF</sequence>
<reference evidence="1 2" key="1">
    <citation type="submission" date="2016-10" db="EMBL/GenBank/DDBJ databases">
        <authorList>
            <person name="de Groot N.N."/>
        </authorList>
    </citation>
    <scope>NUCLEOTIDE SEQUENCE [LARGE SCALE GENOMIC DNA]</scope>
    <source>
        <strain evidence="1 2">CGMCC 1.6291</strain>
    </source>
</reference>
<gene>
    <name evidence="1" type="ORF">SAMN04488052_104160</name>
</gene>